<reference evidence="4 5" key="1">
    <citation type="submission" date="2018-11" db="EMBL/GenBank/DDBJ databases">
        <title>Genomic Encyclopedia of Type Strains, Phase IV (KMG-IV): sequencing the most valuable type-strain genomes for metagenomic binning, comparative biology and taxonomic classification.</title>
        <authorList>
            <person name="Goeker M."/>
        </authorList>
    </citation>
    <scope>NUCLEOTIDE SEQUENCE [LARGE SCALE GENOMIC DNA]</scope>
    <source>
        <strain evidence="4 5">DSM 25623</strain>
    </source>
</reference>
<keyword evidence="1" id="KW-0285">Flavoprotein</keyword>
<keyword evidence="2" id="KW-0560">Oxidoreductase</keyword>
<dbReference type="PANTHER" id="PTHR43762:SF1">
    <property type="entry name" value="D-ARABINONO-1,4-LACTONE OXIDASE"/>
    <property type="match status" value="1"/>
</dbReference>
<evidence type="ECO:0000313" key="5">
    <source>
        <dbReference type="Proteomes" id="UP000269708"/>
    </source>
</evidence>
<protein>
    <submittedName>
        <fullName evidence="4">FAD/FMN-containing dehydrogenase</fullName>
    </submittedName>
</protein>
<dbReference type="PIRSF" id="PIRSF000136">
    <property type="entry name" value="LGO_GLO"/>
    <property type="match status" value="1"/>
</dbReference>
<dbReference type="InterPro" id="IPR036318">
    <property type="entry name" value="FAD-bd_PCMH-like_sf"/>
</dbReference>
<evidence type="ECO:0000259" key="3">
    <source>
        <dbReference type="PROSITE" id="PS51387"/>
    </source>
</evidence>
<dbReference type="RefSeq" id="WP_123770504.1">
    <property type="nucleotide sequence ID" value="NZ_RKQN01000003.1"/>
</dbReference>
<dbReference type="PANTHER" id="PTHR43762">
    <property type="entry name" value="L-GULONOLACTONE OXIDASE"/>
    <property type="match status" value="1"/>
</dbReference>
<evidence type="ECO:0000256" key="1">
    <source>
        <dbReference type="ARBA" id="ARBA00022827"/>
    </source>
</evidence>
<dbReference type="InterPro" id="IPR010031">
    <property type="entry name" value="FAD_lactone_oxidase-like"/>
</dbReference>
<gene>
    <name evidence="4" type="ORF">EDC50_2161</name>
</gene>
<dbReference type="GO" id="GO:0003885">
    <property type="term" value="F:D-arabinono-1,4-lactone oxidase activity"/>
    <property type="evidence" value="ECO:0007669"/>
    <property type="project" value="InterPro"/>
</dbReference>
<evidence type="ECO:0000313" key="4">
    <source>
        <dbReference type="EMBL" id="RPE76909.1"/>
    </source>
</evidence>
<dbReference type="InterPro" id="IPR016166">
    <property type="entry name" value="FAD-bd_PCMH"/>
</dbReference>
<keyword evidence="1" id="KW-0274">FAD</keyword>
<dbReference type="Gene3D" id="3.30.43.10">
    <property type="entry name" value="Uridine Diphospho-n-acetylenolpyruvylglucosamine Reductase, domain 2"/>
    <property type="match status" value="1"/>
</dbReference>
<dbReference type="Proteomes" id="UP000269708">
    <property type="component" value="Unassembled WGS sequence"/>
</dbReference>
<dbReference type="PROSITE" id="PS51387">
    <property type="entry name" value="FAD_PCMH"/>
    <property type="match status" value="1"/>
</dbReference>
<dbReference type="Pfam" id="PF01565">
    <property type="entry name" value="FAD_binding_4"/>
    <property type="match status" value="1"/>
</dbReference>
<dbReference type="InterPro" id="IPR006094">
    <property type="entry name" value="Oxid_FAD_bind_N"/>
</dbReference>
<accession>A0A3N4VBB1</accession>
<dbReference type="AlphaFoldDB" id="A0A3N4VBB1"/>
<proteinExistence type="predicted"/>
<dbReference type="OrthoDB" id="9800184at2"/>
<dbReference type="InterPro" id="IPR007173">
    <property type="entry name" value="ALO_C"/>
</dbReference>
<dbReference type="InterPro" id="IPR016169">
    <property type="entry name" value="FAD-bd_PCMH_sub2"/>
</dbReference>
<dbReference type="InterPro" id="IPR016171">
    <property type="entry name" value="Vanillyl_alc_oxidase_C-sub2"/>
</dbReference>
<dbReference type="Gene3D" id="3.30.70.2520">
    <property type="match status" value="1"/>
</dbReference>
<dbReference type="EMBL" id="RKQN01000003">
    <property type="protein sequence ID" value="RPE76909.1"/>
    <property type="molecule type" value="Genomic_DNA"/>
</dbReference>
<organism evidence="4 5">
    <name type="scientific">Vulcaniibacterium tengchongense</name>
    <dbReference type="NCBI Taxonomy" id="1273429"/>
    <lineage>
        <taxon>Bacteria</taxon>
        <taxon>Pseudomonadati</taxon>
        <taxon>Pseudomonadota</taxon>
        <taxon>Gammaproteobacteria</taxon>
        <taxon>Lysobacterales</taxon>
        <taxon>Lysobacteraceae</taxon>
        <taxon>Vulcaniibacterium</taxon>
    </lineage>
</organism>
<dbReference type="InterPro" id="IPR016167">
    <property type="entry name" value="FAD-bd_PCMH_sub1"/>
</dbReference>
<dbReference type="GO" id="GO:0016020">
    <property type="term" value="C:membrane"/>
    <property type="evidence" value="ECO:0007669"/>
    <property type="project" value="InterPro"/>
</dbReference>
<feature type="domain" description="FAD-binding PCMH-type" evidence="3">
    <location>
        <begin position="12"/>
        <end position="181"/>
    </location>
</feature>
<evidence type="ECO:0000256" key="2">
    <source>
        <dbReference type="ARBA" id="ARBA00023002"/>
    </source>
</evidence>
<keyword evidence="5" id="KW-1185">Reference proteome</keyword>
<dbReference type="Pfam" id="PF04030">
    <property type="entry name" value="ALO"/>
    <property type="match status" value="1"/>
</dbReference>
<dbReference type="SUPFAM" id="SSF56176">
    <property type="entry name" value="FAD-binding/transporter-associated domain-like"/>
    <property type="match status" value="1"/>
</dbReference>
<sequence length="398" mass="43733">MAQAWRNWSGSVEARPRRIERPRCEEELAAIVKAAAERGERVRAVGAGHSSSDIVRSEDVLVSMGGLSGVVRADRAACEATVRAGTALEALGKALYEHDLALPNYGDVADQTIGGAIGTGTHGSGRDQPNLSALLLGARLVGSDGRVRRIERTDLHRLRAARVALGTLGVFTELDLKLVPAFDVERREYALGTDAACALLPALVERNRSFDFYWYPRRDDVKLRLVNPVGGGSAAPEGGRLLEKREGYGHQVIPTHSGLPHRFEECEYALPADQGLDCFQEVRARIKARWRRIVAWRVLFRTVAADDAYLSPAHGRATATISLHQNHALPWRGFFADIEPVFRAYGGRPHWGKKHTLEAGALRPLYPHWDDFLAVRAQFDPAGVFLTPALRRLLGVPA</sequence>
<dbReference type="Gene3D" id="1.10.45.10">
    <property type="entry name" value="Vanillyl-alcohol Oxidase, Chain A, domain 4"/>
    <property type="match status" value="1"/>
</dbReference>
<comment type="caution">
    <text evidence="4">The sequence shown here is derived from an EMBL/GenBank/DDBJ whole genome shotgun (WGS) entry which is preliminary data.</text>
</comment>
<dbReference type="Gene3D" id="3.30.465.10">
    <property type="match status" value="1"/>
</dbReference>
<name>A0A3N4VBB1_9GAMM</name>
<dbReference type="GO" id="GO:0071949">
    <property type="term" value="F:FAD binding"/>
    <property type="evidence" value="ECO:0007669"/>
    <property type="project" value="InterPro"/>
</dbReference>